<organism evidence="7 8">
    <name type="scientific">Undibacterium baiyunense</name>
    <dbReference type="NCBI Taxonomy" id="2828731"/>
    <lineage>
        <taxon>Bacteria</taxon>
        <taxon>Pseudomonadati</taxon>
        <taxon>Pseudomonadota</taxon>
        <taxon>Betaproteobacteria</taxon>
        <taxon>Burkholderiales</taxon>
        <taxon>Oxalobacteraceae</taxon>
        <taxon>Undibacterium</taxon>
    </lineage>
</organism>
<keyword evidence="2 4" id="KW-0479">Metal-binding</keyword>
<dbReference type="Gene3D" id="1.10.760.10">
    <property type="entry name" value="Cytochrome c-like domain"/>
    <property type="match status" value="2"/>
</dbReference>
<evidence type="ECO:0000256" key="1">
    <source>
        <dbReference type="ARBA" id="ARBA00022617"/>
    </source>
</evidence>
<protein>
    <submittedName>
        <fullName evidence="7">C-type cytochrome</fullName>
    </submittedName>
</protein>
<keyword evidence="5" id="KW-0732">Signal</keyword>
<keyword evidence="1 4" id="KW-0349">Heme</keyword>
<dbReference type="GO" id="GO:0046872">
    <property type="term" value="F:metal ion binding"/>
    <property type="evidence" value="ECO:0007669"/>
    <property type="project" value="UniProtKB-KW"/>
</dbReference>
<dbReference type="GO" id="GO:0020037">
    <property type="term" value="F:heme binding"/>
    <property type="evidence" value="ECO:0007669"/>
    <property type="project" value="InterPro"/>
</dbReference>
<dbReference type="SUPFAM" id="SSF46626">
    <property type="entry name" value="Cytochrome c"/>
    <property type="match status" value="2"/>
</dbReference>
<dbReference type="GO" id="GO:0009055">
    <property type="term" value="F:electron transfer activity"/>
    <property type="evidence" value="ECO:0007669"/>
    <property type="project" value="InterPro"/>
</dbReference>
<dbReference type="PROSITE" id="PS51007">
    <property type="entry name" value="CYTC"/>
    <property type="match status" value="1"/>
</dbReference>
<dbReference type="EMBL" id="JAGSPM010000005">
    <property type="protein sequence ID" value="MBR7746829.1"/>
    <property type="molecule type" value="Genomic_DNA"/>
</dbReference>
<dbReference type="InterPro" id="IPR036909">
    <property type="entry name" value="Cyt_c-like_dom_sf"/>
</dbReference>
<accession>A0A941DDQ2</accession>
<reference evidence="7 8" key="1">
    <citation type="submission" date="2021-04" db="EMBL/GenBank/DDBJ databases">
        <title>novel species isolated from subtropical streams in China.</title>
        <authorList>
            <person name="Lu H."/>
        </authorList>
    </citation>
    <scope>NUCLEOTIDE SEQUENCE [LARGE SCALE GENOMIC DNA]</scope>
    <source>
        <strain evidence="7 8">BYS107W</strain>
    </source>
</reference>
<evidence type="ECO:0000256" key="4">
    <source>
        <dbReference type="PROSITE-ProRule" id="PRU00433"/>
    </source>
</evidence>
<proteinExistence type="predicted"/>
<feature type="domain" description="Cytochrome c" evidence="6">
    <location>
        <begin position="144"/>
        <end position="234"/>
    </location>
</feature>
<evidence type="ECO:0000313" key="8">
    <source>
        <dbReference type="Proteomes" id="UP000680158"/>
    </source>
</evidence>
<evidence type="ECO:0000256" key="2">
    <source>
        <dbReference type="ARBA" id="ARBA00022723"/>
    </source>
</evidence>
<keyword evidence="8" id="KW-1185">Reference proteome</keyword>
<keyword evidence="3 4" id="KW-0408">Iron</keyword>
<dbReference type="PANTHER" id="PTHR33751">
    <property type="entry name" value="CBB3-TYPE CYTOCHROME C OXIDASE SUBUNIT FIXP"/>
    <property type="match status" value="1"/>
</dbReference>
<evidence type="ECO:0000256" key="5">
    <source>
        <dbReference type="SAM" id="SignalP"/>
    </source>
</evidence>
<evidence type="ECO:0000256" key="3">
    <source>
        <dbReference type="ARBA" id="ARBA00023004"/>
    </source>
</evidence>
<dbReference type="InterPro" id="IPR009056">
    <property type="entry name" value="Cyt_c-like_dom"/>
</dbReference>
<name>A0A941DDQ2_9BURK</name>
<sequence>MTRAKVVATTFILKLRHAISFGLIFLAGFSHQAHAQVVEKSVQTINAQAVTKLDSLQQRVKACVACHGQEGRATSDGFYPRIAGKPAGYLLNQLRHFRDGKRVYPLMTYMVSHMNDVYLQEIADYFASLNPPYAAPQTSQATPIEMERGRYLVKVGDAERKLPACIACHGDKMTGVAPFIPGLLGLPRDYLVAQLGAWKTGSRHAAAPDCMQTVAKQLDASDIAAVSAWLAAQTMPVDTKAITASKDFSLPIACGSMKP</sequence>
<dbReference type="Proteomes" id="UP000680158">
    <property type="component" value="Unassembled WGS sequence"/>
</dbReference>
<dbReference type="InterPro" id="IPR050597">
    <property type="entry name" value="Cytochrome_c_Oxidase_Subunit"/>
</dbReference>
<dbReference type="AlphaFoldDB" id="A0A941DDQ2"/>
<dbReference type="PANTHER" id="PTHR33751:SF11">
    <property type="entry name" value="BLL4483 PROTEIN"/>
    <property type="match status" value="1"/>
</dbReference>
<gene>
    <name evidence="7" type="ORF">KDM92_09575</name>
</gene>
<dbReference type="Pfam" id="PF00034">
    <property type="entry name" value="Cytochrom_C"/>
    <property type="match status" value="1"/>
</dbReference>
<feature type="chain" id="PRO_5037603596" evidence="5">
    <location>
        <begin position="36"/>
        <end position="259"/>
    </location>
</feature>
<comment type="caution">
    <text evidence="7">The sequence shown here is derived from an EMBL/GenBank/DDBJ whole genome shotgun (WGS) entry which is preliminary data.</text>
</comment>
<feature type="signal peptide" evidence="5">
    <location>
        <begin position="1"/>
        <end position="35"/>
    </location>
</feature>
<evidence type="ECO:0000259" key="6">
    <source>
        <dbReference type="PROSITE" id="PS51007"/>
    </source>
</evidence>
<evidence type="ECO:0000313" key="7">
    <source>
        <dbReference type="EMBL" id="MBR7746829.1"/>
    </source>
</evidence>